<organism evidence="7 8">
    <name type="scientific">Edaphobacter modestus</name>
    <dbReference type="NCBI Taxonomy" id="388466"/>
    <lineage>
        <taxon>Bacteria</taxon>
        <taxon>Pseudomonadati</taxon>
        <taxon>Acidobacteriota</taxon>
        <taxon>Terriglobia</taxon>
        <taxon>Terriglobales</taxon>
        <taxon>Acidobacteriaceae</taxon>
        <taxon>Edaphobacter</taxon>
    </lineage>
</organism>
<dbReference type="OrthoDB" id="9808789at2"/>
<sequence>MPPECRAIFSEWSPPVVLTAAVVSAGIVYTRGWFAIRKTRTSLFPGWRLATFLLGLGIIWVAIASPLDGFADALLSAHMVEHLMLMSFVPPLLLLGYPAVPLLRGIPRGLSASVFGPLLRWKALRTVGHIVTTPLVAWMAMNLVFLGWHIPAAYDFALEHEHWHEFEHVCFLASSILFWWPLIRPWPASERYPGWYMIPYLIGADIVNTALSAFLAFCDRPVYSYYLQRPDLFHLSPLNDQRLGAVVMWVIGSLVFLNPLPSSLSASCSRRGAFITTSAPLRTNQKSILHDGVDGRYRLWCK</sequence>
<dbReference type="GO" id="GO:0005886">
    <property type="term" value="C:plasma membrane"/>
    <property type="evidence" value="ECO:0007669"/>
    <property type="project" value="UniProtKB-SubCell"/>
</dbReference>
<reference evidence="7 8" key="1">
    <citation type="submission" date="2019-02" db="EMBL/GenBank/DDBJ databases">
        <title>Genomic Encyclopedia of Archaeal and Bacterial Type Strains, Phase II (KMG-II): from individual species to whole genera.</title>
        <authorList>
            <person name="Goeker M."/>
        </authorList>
    </citation>
    <scope>NUCLEOTIDE SEQUENCE [LARGE SCALE GENOMIC DNA]</scope>
    <source>
        <strain evidence="7 8">DSM 18101</strain>
    </source>
</reference>
<feature type="transmembrane region" description="Helical" evidence="6">
    <location>
        <begin position="123"/>
        <end position="146"/>
    </location>
</feature>
<gene>
    <name evidence="7" type="ORF">BDD14_6024</name>
</gene>
<keyword evidence="4 6" id="KW-1133">Transmembrane helix</keyword>
<evidence type="ECO:0000256" key="6">
    <source>
        <dbReference type="SAM" id="Phobius"/>
    </source>
</evidence>
<keyword evidence="3 6" id="KW-0812">Transmembrane</keyword>
<feature type="transmembrane region" description="Helical" evidence="6">
    <location>
        <begin position="166"/>
        <end position="183"/>
    </location>
</feature>
<dbReference type="Proteomes" id="UP000292958">
    <property type="component" value="Unassembled WGS sequence"/>
</dbReference>
<dbReference type="InterPro" id="IPR019108">
    <property type="entry name" value="Caa3_assmbl_CtaG-rel"/>
</dbReference>
<proteinExistence type="predicted"/>
<dbReference type="Pfam" id="PF09678">
    <property type="entry name" value="Caa3_CtaG"/>
    <property type="match status" value="1"/>
</dbReference>
<name>A0A4Q7YG34_9BACT</name>
<evidence type="ECO:0000256" key="5">
    <source>
        <dbReference type="ARBA" id="ARBA00023136"/>
    </source>
</evidence>
<dbReference type="AlphaFoldDB" id="A0A4Q7YG34"/>
<accession>A0A4Q7YG34</accession>
<evidence type="ECO:0000313" key="8">
    <source>
        <dbReference type="Proteomes" id="UP000292958"/>
    </source>
</evidence>
<evidence type="ECO:0000256" key="3">
    <source>
        <dbReference type="ARBA" id="ARBA00022692"/>
    </source>
</evidence>
<feature type="transmembrane region" description="Helical" evidence="6">
    <location>
        <begin position="83"/>
        <end position="103"/>
    </location>
</feature>
<evidence type="ECO:0000313" key="7">
    <source>
        <dbReference type="EMBL" id="RZU35259.1"/>
    </source>
</evidence>
<dbReference type="EMBL" id="SHKW01000003">
    <property type="protein sequence ID" value="RZU35259.1"/>
    <property type="molecule type" value="Genomic_DNA"/>
</dbReference>
<protein>
    <submittedName>
        <fullName evidence="7">Cytochrome c oxidase assembly factor CtaG</fullName>
    </submittedName>
</protein>
<evidence type="ECO:0000256" key="4">
    <source>
        <dbReference type="ARBA" id="ARBA00022989"/>
    </source>
</evidence>
<keyword evidence="2" id="KW-1003">Cell membrane</keyword>
<evidence type="ECO:0000256" key="1">
    <source>
        <dbReference type="ARBA" id="ARBA00004651"/>
    </source>
</evidence>
<feature type="transmembrane region" description="Helical" evidence="6">
    <location>
        <begin position="12"/>
        <end position="34"/>
    </location>
</feature>
<feature type="transmembrane region" description="Helical" evidence="6">
    <location>
        <begin position="46"/>
        <end position="63"/>
    </location>
</feature>
<feature type="transmembrane region" description="Helical" evidence="6">
    <location>
        <begin position="243"/>
        <end position="261"/>
    </location>
</feature>
<comment type="subcellular location">
    <subcellularLocation>
        <location evidence="1">Cell membrane</location>
        <topology evidence="1">Multi-pass membrane protein</topology>
    </subcellularLocation>
</comment>
<comment type="caution">
    <text evidence="7">The sequence shown here is derived from an EMBL/GenBank/DDBJ whole genome shotgun (WGS) entry which is preliminary data.</text>
</comment>
<keyword evidence="8" id="KW-1185">Reference proteome</keyword>
<keyword evidence="5 6" id="KW-0472">Membrane</keyword>
<evidence type="ECO:0000256" key="2">
    <source>
        <dbReference type="ARBA" id="ARBA00022475"/>
    </source>
</evidence>
<dbReference type="RefSeq" id="WP_130424539.1">
    <property type="nucleotide sequence ID" value="NZ_SHKW01000003.1"/>
</dbReference>
<feature type="transmembrane region" description="Helical" evidence="6">
    <location>
        <begin position="195"/>
        <end position="217"/>
    </location>
</feature>